<keyword evidence="3" id="KW-1185">Reference proteome</keyword>
<evidence type="ECO:0000256" key="1">
    <source>
        <dbReference type="SAM" id="MobiDB-lite"/>
    </source>
</evidence>
<sequence>MAVNLETLEDHNTALEWYQRAFNGRKARIGENHPATRRSADGMSRVMHEARAMAGAGL</sequence>
<name>A0A4S2MZ16_9PEZI</name>
<gene>
    <name evidence="2" type="ORF">EX30DRAFT_370726</name>
</gene>
<accession>A0A4S2MZ16</accession>
<protein>
    <recommendedName>
        <fullName evidence="4">Kinesin light chain</fullName>
    </recommendedName>
</protein>
<evidence type="ECO:0000313" key="3">
    <source>
        <dbReference type="Proteomes" id="UP000298138"/>
    </source>
</evidence>
<organism evidence="2 3">
    <name type="scientific">Ascodesmis nigricans</name>
    <dbReference type="NCBI Taxonomy" id="341454"/>
    <lineage>
        <taxon>Eukaryota</taxon>
        <taxon>Fungi</taxon>
        <taxon>Dikarya</taxon>
        <taxon>Ascomycota</taxon>
        <taxon>Pezizomycotina</taxon>
        <taxon>Pezizomycetes</taxon>
        <taxon>Pezizales</taxon>
        <taxon>Ascodesmidaceae</taxon>
        <taxon>Ascodesmis</taxon>
    </lineage>
</organism>
<reference evidence="2 3" key="1">
    <citation type="submission" date="2019-04" db="EMBL/GenBank/DDBJ databases">
        <title>Comparative genomics and transcriptomics to analyze fruiting body development in filamentous ascomycetes.</title>
        <authorList>
            <consortium name="DOE Joint Genome Institute"/>
            <person name="Lutkenhaus R."/>
            <person name="Traeger S."/>
            <person name="Breuer J."/>
            <person name="Kuo A."/>
            <person name="Lipzen A."/>
            <person name="Pangilinan J."/>
            <person name="Dilworth D."/>
            <person name="Sandor L."/>
            <person name="Poggeler S."/>
            <person name="Barry K."/>
            <person name="Grigoriev I.V."/>
            <person name="Nowrousian M."/>
        </authorList>
    </citation>
    <scope>NUCLEOTIDE SEQUENCE [LARGE SCALE GENOMIC DNA]</scope>
    <source>
        <strain evidence="2 3">CBS 389.68</strain>
    </source>
</reference>
<dbReference type="OrthoDB" id="1658288at2759"/>
<proteinExistence type="predicted"/>
<feature type="region of interest" description="Disordered" evidence="1">
    <location>
        <begin position="28"/>
        <end position="58"/>
    </location>
</feature>
<dbReference type="EMBL" id="ML220116">
    <property type="protein sequence ID" value="TGZ82039.1"/>
    <property type="molecule type" value="Genomic_DNA"/>
</dbReference>
<evidence type="ECO:0008006" key="4">
    <source>
        <dbReference type="Google" id="ProtNLM"/>
    </source>
</evidence>
<dbReference type="InParanoid" id="A0A4S2MZ16"/>
<dbReference type="AlphaFoldDB" id="A0A4S2MZ16"/>
<evidence type="ECO:0000313" key="2">
    <source>
        <dbReference type="EMBL" id="TGZ82039.1"/>
    </source>
</evidence>
<dbReference type="Proteomes" id="UP000298138">
    <property type="component" value="Unassembled WGS sequence"/>
</dbReference>